<gene>
    <name evidence="2" type="ORF">STAS_16957</name>
</gene>
<dbReference type="AlphaFoldDB" id="A0A5A7Q509"/>
<evidence type="ECO:0000313" key="3">
    <source>
        <dbReference type="Proteomes" id="UP000325081"/>
    </source>
</evidence>
<keyword evidence="3" id="KW-1185">Reference proteome</keyword>
<evidence type="ECO:0000256" key="1">
    <source>
        <dbReference type="SAM" id="MobiDB-lite"/>
    </source>
</evidence>
<dbReference type="OrthoDB" id="2016413at2759"/>
<proteinExistence type="predicted"/>
<reference evidence="3" key="1">
    <citation type="journal article" date="2019" name="Curr. Biol.">
        <title>Genome Sequence of Striga asiatica Provides Insight into the Evolution of Plant Parasitism.</title>
        <authorList>
            <person name="Yoshida S."/>
            <person name="Kim S."/>
            <person name="Wafula E.K."/>
            <person name="Tanskanen J."/>
            <person name="Kim Y.M."/>
            <person name="Honaas L."/>
            <person name="Yang Z."/>
            <person name="Spallek T."/>
            <person name="Conn C.E."/>
            <person name="Ichihashi Y."/>
            <person name="Cheong K."/>
            <person name="Cui S."/>
            <person name="Der J.P."/>
            <person name="Gundlach H."/>
            <person name="Jiao Y."/>
            <person name="Hori C."/>
            <person name="Ishida J.K."/>
            <person name="Kasahara H."/>
            <person name="Kiba T."/>
            <person name="Kim M.S."/>
            <person name="Koo N."/>
            <person name="Laohavisit A."/>
            <person name="Lee Y.H."/>
            <person name="Lumba S."/>
            <person name="McCourt P."/>
            <person name="Mortimer J.C."/>
            <person name="Mutuku J.M."/>
            <person name="Nomura T."/>
            <person name="Sasaki-Sekimoto Y."/>
            <person name="Seto Y."/>
            <person name="Wang Y."/>
            <person name="Wakatake T."/>
            <person name="Sakakibara H."/>
            <person name="Demura T."/>
            <person name="Yamaguchi S."/>
            <person name="Yoneyama K."/>
            <person name="Manabe R.I."/>
            <person name="Nelson D.C."/>
            <person name="Schulman A.H."/>
            <person name="Timko M.P."/>
            <person name="dePamphilis C.W."/>
            <person name="Choi D."/>
            <person name="Shirasu K."/>
        </authorList>
    </citation>
    <scope>NUCLEOTIDE SEQUENCE [LARGE SCALE GENOMIC DNA]</scope>
    <source>
        <strain evidence="3">cv. UVA1</strain>
    </source>
</reference>
<organism evidence="2 3">
    <name type="scientific">Striga asiatica</name>
    <name type="common">Asiatic witchweed</name>
    <name type="synonym">Buchnera asiatica</name>
    <dbReference type="NCBI Taxonomy" id="4170"/>
    <lineage>
        <taxon>Eukaryota</taxon>
        <taxon>Viridiplantae</taxon>
        <taxon>Streptophyta</taxon>
        <taxon>Embryophyta</taxon>
        <taxon>Tracheophyta</taxon>
        <taxon>Spermatophyta</taxon>
        <taxon>Magnoliopsida</taxon>
        <taxon>eudicotyledons</taxon>
        <taxon>Gunneridae</taxon>
        <taxon>Pentapetalae</taxon>
        <taxon>asterids</taxon>
        <taxon>lamiids</taxon>
        <taxon>Lamiales</taxon>
        <taxon>Orobanchaceae</taxon>
        <taxon>Buchnereae</taxon>
        <taxon>Striga</taxon>
    </lineage>
</organism>
<evidence type="ECO:0000313" key="2">
    <source>
        <dbReference type="EMBL" id="GER40290.1"/>
    </source>
</evidence>
<dbReference type="EMBL" id="BKCP01005849">
    <property type="protein sequence ID" value="GER40290.1"/>
    <property type="molecule type" value="Genomic_DNA"/>
</dbReference>
<feature type="compositionally biased region" description="Low complexity" evidence="1">
    <location>
        <begin position="23"/>
        <end position="33"/>
    </location>
</feature>
<sequence>MAFIPSDAYLAVSPGNTSLTTESSSVDSKASESGTDSFNHNNSTEKCIHNTIKNRKNPIFSQIRNPDFKLPHKLKPNKELVNLVTAFIPSDTTYLASSPGNTRLTAV</sequence>
<dbReference type="Proteomes" id="UP000325081">
    <property type="component" value="Unassembled WGS sequence"/>
</dbReference>
<name>A0A5A7Q509_STRAF</name>
<feature type="region of interest" description="Disordered" evidence="1">
    <location>
        <begin position="14"/>
        <end position="44"/>
    </location>
</feature>
<comment type="caution">
    <text evidence="2">The sequence shown here is derived from an EMBL/GenBank/DDBJ whole genome shotgun (WGS) entry which is preliminary data.</text>
</comment>
<feature type="compositionally biased region" description="Polar residues" evidence="1">
    <location>
        <begin position="34"/>
        <end position="44"/>
    </location>
</feature>
<accession>A0A5A7Q509</accession>
<protein>
    <submittedName>
        <fullName evidence="2">Swi5-dependent recombination DNA repair protein 1 homolog</fullName>
    </submittedName>
</protein>